<evidence type="ECO:0000313" key="3">
    <source>
        <dbReference type="Proteomes" id="UP001608902"/>
    </source>
</evidence>
<comment type="caution">
    <text evidence="2">The sequence shown here is derived from an EMBL/GenBank/DDBJ whole genome shotgun (WGS) entry which is preliminary data.</text>
</comment>
<keyword evidence="1" id="KW-0812">Transmembrane</keyword>
<evidence type="ECO:0000313" key="2">
    <source>
        <dbReference type="EMBL" id="MFH4977574.1"/>
    </source>
</evidence>
<feature type="transmembrane region" description="Helical" evidence="1">
    <location>
        <begin position="36"/>
        <end position="59"/>
    </location>
</feature>
<proteinExistence type="predicted"/>
<accession>A0ABD6EHE6</accession>
<gene>
    <name evidence="2" type="ORF">AB6A40_004283</name>
</gene>
<organism evidence="2 3">
    <name type="scientific">Gnathostoma spinigerum</name>
    <dbReference type="NCBI Taxonomy" id="75299"/>
    <lineage>
        <taxon>Eukaryota</taxon>
        <taxon>Metazoa</taxon>
        <taxon>Ecdysozoa</taxon>
        <taxon>Nematoda</taxon>
        <taxon>Chromadorea</taxon>
        <taxon>Rhabditida</taxon>
        <taxon>Spirurina</taxon>
        <taxon>Gnathostomatomorpha</taxon>
        <taxon>Gnathostomatoidea</taxon>
        <taxon>Gnathostomatidae</taxon>
        <taxon>Gnathostoma</taxon>
    </lineage>
</organism>
<keyword evidence="1" id="KW-0472">Membrane</keyword>
<name>A0ABD6EHE6_9BILA</name>
<sequence>MEELRISKQSLGVVPTTFVPDQPPPSSFMGYSGGSMLILAIFMLILGGAIGVGVAFFIYKRQHLSGLAYQVFE</sequence>
<keyword evidence="3" id="KW-1185">Reference proteome</keyword>
<keyword evidence="1" id="KW-1133">Transmembrane helix</keyword>
<dbReference type="EMBL" id="JBGFUD010002411">
    <property type="protein sequence ID" value="MFH4977574.1"/>
    <property type="molecule type" value="Genomic_DNA"/>
</dbReference>
<dbReference type="AlphaFoldDB" id="A0ABD6EHE6"/>
<protein>
    <submittedName>
        <fullName evidence="2">Uncharacterized protein</fullName>
    </submittedName>
</protein>
<reference evidence="2 3" key="1">
    <citation type="submission" date="2024-08" db="EMBL/GenBank/DDBJ databases">
        <title>Gnathostoma spinigerum genome.</title>
        <authorList>
            <person name="Gonzalez-Bertolin B."/>
            <person name="Monzon S."/>
            <person name="Zaballos A."/>
            <person name="Jimenez P."/>
            <person name="Dekumyoy P."/>
            <person name="Varona S."/>
            <person name="Cuesta I."/>
            <person name="Sumanam S."/>
            <person name="Adisakwattana P."/>
            <person name="Gasser R.B."/>
            <person name="Hernandez-Gonzalez A."/>
            <person name="Young N.D."/>
            <person name="Perteguer M.J."/>
        </authorList>
    </citation>
    <scope>NUCLEOTIDE SEQUENCE [LARGE SCALE GENOMIC DNA]</scope>
    <source>
        <strain evidence="2">AL3</strain>
        <tissue evidence="2">Liver</tissue>
    </source>
</reference>
<dbReference type="Proteomes" id="UP001608902">
    <property type="component" value="Unassembled WGS sequence"/>
</dbReference>
<evidence type="ECO:0000256" key="1">
    <source>
        <dbReference type="SAM" id="Phobius"/>
    </source>
</evidence>